<reference evidence="9 10" key="1">
    <citation type="journal article" date="2018" name="Mol. Plant">
        <title>The genome of Artemisia annua provides insight into the evolution of Asteraceae family and artemisinin biosynthesis.</title>
        <authorList>
            <person name="Shen Q."/>
            <person name="Zhang L."/>
            <person name="Liao Z."/>
            <person name="Wang S."/>
            <person name="Yan T."/>
            <person name="Shi P."/>
            <person name="Liu M."/>
            <person name="Fu X."/>
            <person name="Pan Q."/>
            <person name="Wang Y."/>
            <person name="Lv Z."/>
            <person name="Lu X."/>
            <person name="Zhang F."/>
            <person name="Jiang W."/>
            <person name="Ma Y."/>
            <person name="Chen M."/>
            <person name="Hao X."/>
            <person name="Li L."/>
            <person name="Tang Y."/>
            <person name="Lv G."/>
            <person name="Zhou Y."/>
            <person name="Sun X."/>
            <person name="Brodelius P.E."/>
            <person name="Rose J.K.C."/>
            <person name="Tang K."/>
        </authorList>
    </citation>
    <scope>NUCLEOTIDE SEQUENCE [LARGE SCALE GENOMIC DNA]</scope>
    <source>
        <strain evidence="10">cv. Huhao1</strain>
        <tissue evidence="9">Leaf</tissue>
    </source>
</reference>
<evidence type="ECO:0000256" key="3">
    <source>
        <dbReference type="ARBA" id="ARBA00022771"/>
    </source>
</evidence>
<evidence type="ECO:0000256" key="6">
    <source>
        <dbReference type="ARBA" id="ARBA00023163"/>
    </source>
</evidence>
<keyword evidence="5" id="KW-0805">Transcription regulation</keyword>
<dbReference type="AlphaFoldDB" id="A0A2U1NDE6"/>
<dbReference type="CDD" id="cd21749">
    <property type="entry name" value="ZnB-Zn_EMF2-like"/>
    <property type="match status" value="1"/>
</dbReference>
<keyword evidence="2" id="KW-0479">Metal-binding</keyword>
<dbReference type="EMBL" id="PKPP01003063">
    <property type="protein sequence ID" value="PWA71545.1"/>
    <property type="molecule type" value="Genomic_DNA"/>
</dbReference>
<dbReference type="STRING" id="35608.A0A2U1NDE6"/>
<dbReference type="GO" id="GO:0008270">
    <property type="term" value="F:zinc ion binding"/>
    <property type="evidence" value="ECO:0007669"/>
    <property type="project" value="UniProtKB-KW"/>
</dbReference>
<comment type="similarity">
    <text evidence="1">Belongs to the VEFS (VRN2-EMF2-FIS2-SU(Z)12) family.</text>
</comment>
<dbReference type="Pfam" id="PF09733">
    <property type="entry name" value="VEFS-Box"/>
    <property type="match status" value="1"/>
</dbReference>
<dbReference type="InterPro" id="IPR019135">
    <property type="entry name" value="Polycomb_protein_VEFS-Box"/>
</dbReference>
<evidence type="ECO:0000259" key="7">
    <source>
        <dbReference type="Pfam" id="PF09733"/>
    </source>
</evidence>
<dbReference type="PANTHER" id="PTHR22597">
    <property type="entry name" value="POLYCOMB GROUP PROTEIN"/>
    <property type="match status" value="1"/>
</dbReference>
<dbReference type="GO" id="GO:0031490">
    <property type="term" value="F:chromatin DNA binding"/>
    <property type="evidence" value="ECO:0007669"/>
    <property type="project" value="TreeGrafter"/>
</dbReference>
<evidence type="ECO:0000313" key="10">
    <source>
        <dbReference type="Proteomes" id="UP000245207"/>
    </source>
</evidence>
<proteinExistence type="inferred from homology"/>
<evidence type="ECO:0000313" key="9">
    <source>
        <dbReference type="EMBL" id="PWA71545.1"/>
    </source>
</evidence>
<evidence type="ECO:0000256" key="1">
    <source>
        <dbReference type="ARBA" id="ARBA00007416"/>
    </source>
</evidence>
<feature type="domain" description="Polycomb protein VEFS-Box" evidence="7">
    <location>
        <begin position="196"/>
        <end position="268"/>
    </location>
</feature>
<evidence type="ECO:0000259" key="8">
    <source>
        <dbReference type="Pfam" id="PF23320"/>
    </source>
</evidence>
<evidence type="ECO:0000256" key="4">
    <source>
        <dbReference type="ARBA" id="ARBA00022833"/>
    </source>
</evidence>
<evidence type="ECO:0000256" key="5">
    <source>
        <dbReference type="ARBA" id="ARBA00023015"/>
    </source>
</evidence>
<name>A0A2U1NDE6_ARTAN</name>
<dbReference type="GO" id="GO:0005634">
    <property type="term" value="C:nucleus"/>
    <property type="evidence" value="ECO:0007669"/>
    <property type="project" value="TreeGrafter"/>
</dbReference>
<dbReference type="OrthoDB" id="166746at2759"/>
<gene>
    <name evidence="9" type="ORF">CTI12_AA279820</name>
</gene>
<protein>
    <submittedName>
        <fullName evidence="9">Polycomb group protein EMBRYONIC FLOWER 2</fullName>
    </submittedName>
</protein>
<keyword evidence="4" id="KW-0862">Zinc</keyword>
<accession>A0A2U1NDE6</accession>
<keyword evidence="3" id="KW-0863">Zinc-finger</keyword>
<dbReference type="Pfam" id="PF23320">
    <property type="entry name" value="Zn_SUZ12"/>
    <property type="match status" value="1"/>
</dbReference>
<dbReference type="CDD" id="cd21553">
    <property type="entry name" value="VEFS-box_EMF2-like"/>
    <property type="match status" value="1"/>
</dbReference>
<dbReference type="Proteomes" id="UP000245207">
    <property type="component" value="Unassembled WGS sequence"/>
</dbReference>
<evidence type="ECO:0000256" key="2">
    <source>
        <dbReference type="ARBA" id="ARBA00022723"/>
    </source>
</evidence>
<organism evidence="9 10">
    <name type="scientific">Artemisia annua</name>
    <name type="common">Sweet wormwood</name>
    <dbReference type="NCBI Taxonomy" id="35608"/>
    <lineage>
        <taxon>Eukaryota</taxon>
        <taxon>Viridiplantae</taxon>
        <taxon>Streptophyta</taxon>
        <taxon>Embryophyta</taxon>
        <taxon>Tracheophyta</taxon>
        <taxon>Spermatophyta</taxon>
        <taxon>Magnoliopsida</taxon>
        <taxon>eudicotyledons</taxon>
        <taxon>Gunneridae</taxon>
        <taxon>Pentapetalae</taxon>
        <taxon>asterids</taxon>
        <taxon>campanulids</taxon>
        <taxon>Asterales</taxon>
        <taxon>Asteraceae</taxon>
        <taxon>Asteroideae</taxon>
        <taxon>Anthemideae</taxon>
        <taxon>Artemisiinae</taxon>
        <taxon>Artemisia</taxon>
    </lineage>
</organism>
<keyword evidence="10" id="KW-1185">Reference proteome</keyword>
<dbReference type="InterPro" id="IPR057540">
    <property type="entry name" value="Znf_SUZ12"/>
</dbReference>
<comment type="caution">
    <text evidence="9">The sequence shown here is derived from an EMBL/GenBank/DDBJ whole genome shotgun (WGS) entry which is preliminary data.</text>
</comment>
<sequence>MMYFRLCSGCIVYLDCYSVTRNPAESALPVQLSVEQARAARQGLKVYCKPIEYYNILHDRALDKPLYRQKCLHYKVQENRKKRQRSGNVTFNFKFCNNMYQTSEVMEDYSCAICLIKCASFKGLKCHLRACHDLFHYEFQLDEDYQVVNVSWKTDEFVSFDSFMSKSFGEQVREEKTFSYLRTLLQKRQFFHSRGAQMLNDLVDVTDQDKKHFMHLWNSFTRKQRVVAHGHIPWECEAFLKEHGKDLVGTPILTWYLFPFMYFNGNESLNQNFDLIVVNCVYNNSTLHAYDNGTLFNSQLLEIHD</sequence>
<dbReference type="PANTHER" id="PTHR22597:SF22">
    <property type="entry name" value="POLYCOMB GROUP PROTEIN EMBRYONIC FLOWER 2-RELATED"/>
    <property type="match status" value="1"/>
</dbReference>
<feature type="domain" description="Polycomb protein SUZ12-like zinc finger" evidence="8">
    <location>
        <begin position="87"/>
        <end position="155"/>
    </location>
</feature>
<keyword evidence="6" id="KW-0804">Transcription</keyword>